<sequence>MSKADCRKFAPNVFNKNKCASCFKAKDEHSDEALENNRASRKVAKCGYLFAAPDWDFSNPINRTKRISKNDISGTREKQLLEKGPVTKSR</sequence>
<reference evidence="2 3" key="1">
    <citation type="journal article" date="2011" name="Science">
        <title>The ecoresponsive genome of Daphnia pulex.</title>
        <authorList>
            <person name="Colbourne J.K."/>
            <person name="Pfrender M.E."/>
            <person name="Gilbert D."/>
            <person name="Thomas W.K."/>
            <person name="Tucker A."/>
            <person name="Oakley T.H."/>
            <person name="Tokishita S."/>
            <person name="Aerts A."/>
            <person name="Arnold G.J."/>
            <person name="Basu M.K."/>
            <person name="Bauer D.J."/>
            <person name="Caceres C.E."/>
            <person name="Carmel L."/>
            <person name="Casola C."/>
            <person name="Choi J.H."/>
            <person name="Detter J.C."/>
            <person name="Dong Q."/>
            <person name="Dusheyko S."/>
            <person name="Eads B.D."/>
            <person name="Frohlich T."/>
            <person name="Geiler-Samerotte K.A."/>
            <person name="Gerlach D."/>
            <person name="Hatcher P."/>
            <person name="Jogdeo S."/>
            <person name="Krijgsveld J."/>
            <person name="Kriventseva E.V."/>
            <person name="Kultz D."/>
            <person name="Laforsch C."/>
            <person name="Lindquist E."/>
            <person name="Lopez J."/>
            <person name="Manak J.R."/>
            <person name="Muller J."/>
            <person name="Pangilinan J."/>
            <person name="Patwardhan R.P."/>
            <person name="Pitluck S."/>
            <person name="Pritham E.J."/>
            <person name="Rechtsteiner A."/>
            <person name="Rho M."/>
            <person name="Rogozin I.B."/>
            <person name="Sakarya O."/>
            <person name="Salamov A."/>
            <person name="Schaack S."/>
            <person name="Shapiro H."/>
            <person name="Shiga Y."/>
            <person name="Skalitzky C."/>
            <person name="Smith Z."/>
            <person name="Souvorov A."/>
            <person name="Sung W."/>
            <person name="Tang Z."/>
            <person name="Tsuchiya D."/>
            <person name="Tu H."/>
            <person name="Vos H."/>
            <person name="Wang M."/>
            <person name="Wolf Y.I."/>
            <person name="Yamagata H."/>
            <person name="Yamada T."/>
            <person name="Ye Y."/>
            <person name="Shaw J.R."/>
            <person name="Andrews J."/>
            <person name="Crease T.J."/>
            <person name="Tang H."/>
            <person name="Lucas S.M."/>
            <person name="Robertson H.M."/>
            <person name="Bork P."/>
            <person name="Koonin E.V."/>
            <person name="Zdobnov E.M."/>
            <person name="Grigoriev I.V."/>
            <person name="Lynch M."/>
            <person name="Boore J.L."/>
        </authorList>
    </citation>
    <scope>NUCLEOTIDE SEQUENCE [LARGE SCALE GENOMIC DNA]</scope>
</reference>
<dbReference type="OrthoDB" id="6373059at2759"/>
<dbReference type="EMBL" id="GL732546">
    <property type="protein sequence ID" value="EFX80703.1"/>
    <property type="molecule type" value="Genomic_DNA"/>
</dbReference>
<dbReference type="KEGG" id="dpx:DAPPUDRAFT_318415"/>
<evidence type="ECO:0000256" key="1">
    <source>
        <dbReference type="SAM" id="MobiDB-lite"/>
    </source>
</evidence>
<evidence type="ECO:0000313" key="2">
    <source>
        <dbReference type="EMBL" id="EFX80703.1"/>
    </source>
</evidence>
<dbReference type="InParanoid" id="E9GIQ8"/>
<dbReference type="OMA" id="KCASCFK"/>
<dbReference type="Proteomes" id="UP000000305">
    <property type="component" value="Unassembled WGS sequence"/>
</dbReference>
<evidence type="ECO:0008006" key="4">
    <source>
        <dbReference type="Google" id="ProtNLM"/>
    </source>
</evidence>
<protein>
    <recommendedName>
        <fullName evidence="4">Protein outspread</fullName>
    </recommendedName>
</protein>
<feature type="region of interest" description="Disordered" evidence="1">
    <location>
        <begin position="68"/>
        <end position="90"/>
    </location>
</feature>
<dbReference type="HOGENOM" id="CLU_2443061_0_0_1"/>
<dbReference type="AlphaFoldDB" id="E9GIQ8"/>
<dbReference type="eggNOG" id="KOG4807">
    <property type="taxonomic scope" value="Eukaryota"/>
</dbReference>
<organism evidence="2 3">
    <name type="scientific">Daphnia pulex</name>
    <name type="common">Water flea</name>
    <dbReference type="NCBI Taxonomy" id="6669"/>
    <lineage>
        <taxon>Eukaryota</taxon>
        <taxon>Metazoa</taxon>
        <taxon>Ecdysozoa</taxon>
        <taxon>Arthropoda</taxon>
        <taxon>Crustacea</taxon>
        <taxon>Branchiopoda</taxon>
        <taxon>Diplostraca</taxon>
        <taxon>Cladocera</taxon>
        <taxon>Anomopoda</taxon>
        <taxon>Daphniidae</taxon>
        <taxon>Daphnia</taxon>
    </lineage>
</organism>
<accession>E9GIQ8</accession>
<gene>
    <name evidence="2" type="ORF">DAPPUDRAFT_318415</name>
</gene>
<proteinExistence type="predicted"/>
<evidence type="ECO:0000313" key="3">
    <source>
        <dbReference type="Proteomes" id="UP000000305"/>
    </source>
</evidence>
<keyword evidence="3" id="KW-1185">Reference proteome</keyword>
<name>E9GIQ8_DAPPU</name>